<accession>A0A133VKX3</accession>
<comment type="caution">
    <text evidence="1">The sequence shown here is derived from an EMBL/GenBank/DDBJ whole genome shotgun (WGS) entry which is preliminary data.</text>
</comment>
<name>A0A133VKX3_9EURY</name>
<organism evidence="1 2">
    <name type="scientific">candidate division MSBL1 archaeon SCGC-AAA382A20</name>
    <dbReference type="NCBI Taxonomy" id="1698280"/>
    <lineage>
        <taxon>Archaea</taxon>
        <taxon>Methanobacteriati</taxon>
        <taxon>Methanobacteriota</taxon>
        <taxon>candidate division MSBL1</taxon>
    </lineage>
</organism>
<dbReference type="PATRIC" id="fig|1698280.3.peg.271"/>
<reference evidence="1 2" key="1">
    <citation type="journal article" date="2016" name="Sci. Rep.">
        <title>Metabolic traits of an uncultured archaeal lineage -MSBL1- from brine pools of the Red Sea.</title>
        <authorList>
            <person name="Mwirichia R."/>
            <person name="Alam I."/>
            <person name="Rashid M."/>
            <person name="Vinu M."/>
            <person name="Ba-Alawi W."/>
            <person name="Anthony Kamau A."/>
            <person name="Kamanda Ngugi D."/>
            <person name="Goker M."/>
            <person name="Klenk H.P."/>
            <person name="Bajic V."/>
            <person name="Stingl U."/>
        </authorList>
    </citation>
    <scope>NUCLEOTIDE SEQUENCE [LARGE SCALE GENOMIC DNA]</scope>
    <source>
        <strain evidence="1">SCGC-AAA382A20</strain>
    </source>
</reference>
<dbReference type="Proteomes" id="UP000070263">
    <property type="component" value="Unassembled WGS sequence"/>
</dbReference>
<protein>
    <recommendedName>
        <fullName evidence="3">DUF3800 domain-containing protein</fullName>
    </recommendedName>
</protein>
<dbReference type="InterPro" id="IPR024524">
    <property type="entry name" value="DUF3800"/>
</dbReference>
<dbReference type="EMBL" id="LHYE01000018">
    <property type="protein sequence ID" value="KXB07060.1"/>
    <property type="molecule type" value="Genomic_DNA"/>
</dbReference>
<gene>
    <name evidence="1" type="ORF">AKJ51_02125</name>
</gene>
<evidence type="ECO:0008006" key="3">
    <source>
        <dbReference type="Google" id="ProtNLM"/>
    </source>
</evidence>
<dbReference type="AlphaFoldDB" id="A0A133VKX3"/>
<evidence type="ECO:0000313" key="1">
    <source>
        <dbReference type="EMBL" id="KXB07060.1"/>
    </source>
</evidence>
<evidence type="ECO:0000313" key="2">
    <source>
        <dbReference type="Proteomes" id="UP000070263"/>
    </source>
</evidence>
<dbReference type="Pfam" id="PF12686">
    <property type="entry name" value="DUF3800"/>
    <property type="match status" value="1"/>
</dbReference>
<proteinExistence type="predicted"/>
<keyword evidence="2" id="KW-1185">Reference proteome</keyword>
<sequence>MPKLFNIYCDESCHLENDDIPVMVLGAVWCPVDKVREISERVRELKRQHELLSPTELRQNNAEPFEIKWTKVSRSKADFYLSLVDYFFDDDDLHFRGVIIDKTILDHEIRHQSHGTWYYKMLFTLLKPIIDPEQRYHIYLDIKDTRSEEKKRKLQEVLQNSKFDRVGFIIKRLQQIRSHESEIMQLTDLFIGAVGYCNRICWGDLADRECRNEGKIAIINRIQKRSGKDLTQSTWLLESKVNLLRWEPKELDDEQSA</sequence>